<keyword evidence="2" id="KW-1185">Reference proteome</keyword>
<dbReference type="Proteomes" id="UP000024635">
    <property type="component" value="Unassembled WGS sequence"/>
</dbReference>
<name>A0A016RTC1_9BILA</name>
<evidence type="ECO:0000313" key="2">
    <source>
        <dbReference type="Proteomes" id="UP000024635"/>
    </source>
</evidence>
<proteinExistence type="predicted"/>
<protein>
    <submittedName>
        <fullName evidence="1">Uncharacterized protein</fullName>
    </submittedName>
</protein>
<dbReference type="EMBL" id="JARK01001715">
    <property type="protein sequence ID" value="EYB81553.1"/>
    <property type="molecule type" value="Genomic_DNA"/>
</dbReference>
<evidence type="ECO:0000313" key="1">
    <source>
        <dbReference type="EMBL" id="EYB81553.1"/>
    </source>
</evidence>
<dbReference type="AlphaFoldDB" id="A0A016RTC1"/>
<gene>
    <name evidence="1" type="primary">Acey_s0379.g315</name>
    <name evidence="1" type="ORF">Y032_0379g315</name>
</gene>
<accession>A0A016RTC1</accession>
<organism evidence="1 2">
    <name type="scientific">Ancylostoma ceylanicum</name>
    <dbReference type="NCBI Taxonomy" id="53326"/>
    <lineage>
        <taxon>Eukaryota</taxon>
        <taxon>Metazoa</taxon>
        <taxon>Ecdysozoa</taxon>
        <taxon>Nematoda</taxon>
        <taxon>Chromadorea</taxon>
        <taxon>Rhabditida</taxon>
        <taxon>Rhabditina</taxon>
        <taxon>Rhabditomorpha</taxon>
        <taxon>Strongyloidea</taxon>
        <taxon>Ancylostomatidae</taxon>
        <taxon>Ancylostomatinae</taxon>
        <taxon>Ancylostoma</taxon>
    </lineage>
</organism>
<comment type="caution">
    <text evidence="1">The sequence shown here is derived from an EMBL/GenBank/DDBJ whole genome shotgun (WGS) entry which is preliminary data.</text>
</comment>
<reference evidence="2" key="1">
    <citation type="journal article" date="2015" name="Nat. Genet.">
        <title>The genome and transcriptome of the zoonotic hookworm Ancylostoma ceylanicum identify infection-specific gene families.</title>
        <authorList>
            <person name="Schwarz E.M."/>
            <person name="Hu Y."/>
            <person name="Antoshechkin I."/>
            <person name="Miller M.M."/>
            <person name="Sternberg P.W."/>
            <person name="Aroian R.V."/>
        </authorList>
    </citation>
    <scope>NUCLEOTIDE SEQUENCE</scope>
    <source>
        <strain evidence="2">HY135</strain>
    </source>
</reference>
<sequence>MPALTNHRLIYDADGRASVLKFGILVEGKKTKATVQLLVALGLCTNTDDHAAIENFWVRMHTLDYSWKIW</sequence>